<organism evidence="1">
    <name type="scientific">Serratia fonticola</name>
    <dbReference type="NCBI Taxonomy" id="47917"/>
    <lineage>
        <taxon>Bacteria</taxon>
        <taxon>Pseudomonadati</taxon>
        <taxon>Pseudomonadota</taxon>
        <taxon>Gammaproteobacteria</taxon>
        <taxon>Enterobacterales</taxon>
        <taxon>Yersiniaceae</taxon>
        <taxon>Serratia</taxon>
    </lineage>
</organism>
<name>A0A4U9TGR3_SERFO</name>
<protein>
    <submittedName>
        <fullName evidence="1">Formate dehydrogenase, nitrate-inducible, major subunit</fullName>
        <ecNumber evidence="1">1.2.1.2</ecNumber>
    </submittedName>
</protein>
<dbReference type="EMBL" id="CABEEZ010000019">
    <property type="protein sequence ID" value="VTR19120.1"/>
    <property type="molecule type" value="Genomic_DNA"/>
</dbReference>
<dbReference type="GO" id="GO:0016491">
    <property type="term" value="F:oxidoreductase activity"/>
    <property type="evidence" value="ECO:0007669"/>
    <property type="project" value="UniProtKB-KW"/>
</dbReference>
<evidence type="ECO:0000313" key="1">
    <source>
        <dbReference type="EMBL" id="VTR19120.1"/>
    </source>
</evidence>
<sequence length="59" mass="6354">MVTRRLQNLKVNGQDVDTIGIPLHWGFEGAARKGYLANTLDAVCRRCQLANAGIQGVSG</sequence>
<proteinExistence type="predicted"/>
<accession>A0A4U9TGR3</accession>
<reference evidence="1" key="1">
    <citation type="submission" date="2019-05" db="EMBL/GenBank/DDBJ databases">
        <authorList>
            <consortium name="Pathogen Informatics"/>
        </authorList>
    </citation>
    <scope>NUCLEOTIDE SEQUENCE [LARGE SCALE GENOMIC DNA]</scope>
    <source>
        <strain evidence="1">NCTC12965</strain>
    </source>
</reference>
<dbReference type="EC" id="1.2.1.2" evidence="1"/>
<dbReference type="Gene3D" id="2.40.40.20">
    <property type="match status" value="1"/>
</dbReference>
<gene>
    <name evidence="1" type="primary">fdnG_7</name>
    <name evidence="1" type="ORF">NCTC12965_00731</name>
</gene>
<keyword evidence="1" id="KW-0560">Oxidoreductase</keyword>
<dbReference type="AlphaFoldDB" id="A0A4U9TGR3"/>